<dbReference type="EMBL" id="MLAG01000030">
    <property type="protein sequence ID" value="OOF82344.1"/>
    <property type="molecule type" value="Genomic_DNA"/>
</dbReference>
<feature type="transmembrane region" description="Helical" evidence="1">
    <location>
        <begin position="60"/>
        <end position="83"/>
    </location>
</feature>
<feature type="transmembrane region" description="Helical" evidence="1">
    <location>
        <begin position="205"/>
        <end position="227"/>
    </location>
</feature>
<evidence type="ECO:0000313" key="2">
    <source>
        <dbReference type="EMBL" id="OOF82344.1"/>
    </source>
</evidence>
<accession>A0A1V3KXB5</accession>
<evidence type="ECO:0000256" key="1">
    <source>
        <dbReference type="SAM" id="Phobius"/>
    </source>
</evidence>
<feature type="transmembrane region" description="Helical" evidence="1">
    <location>
        <begin position="234"/>
        <end position="258"/>
    </location>
</feature>
<gene>
    <name evidence="2" type="ORF">BKG92_06705</name>
</gene>
<evidence type="ECO:0000313" key="3">
    <source>
        <dbReference type="Proteomes" id="UP000188573"/>
    </source>
</evidence>
<feature type="transmembrane region" description="Helical" evidence="1">
    <location>
        <begin position="29"/>
        <end position="48"/>
    </location>
</feature>
<dbReference type="GO" id="GO:0005886">
    <property type="term" value="C:plasma membrane"/>
    <property type="evidence" value="ECO:0007669"/>
    <property type="project" value="TreeGrafter"/>
</dbReference>
<keyword evidence="1" id="KW-0812">Transmembrane</keyword>
<dbReference type="PANTHER" id="PTHR35804">
    <property type="entry name" value="LYSINE EXPORTER LYSO"/>
    <property type="match status" value="1"/>
</dbReference>
<protein>
    <recommendedName>
        <fullName evidence="4">Lysine exporter LysO family protein</fullName>
    </recommendedName>
</protein>
<feature type="transmembrane region" description="Helical" evidence="1">
    <location>
        <begin position="172"/>
        <end position="193"/>
    </location>
</feature>
<comment type="caution">
    <text evidence="2">The sequence shown here is derived from an EMBL/GenBank/DDBJ whole genome shotgun (WGS) entry which is preliminary data.</text>
</comment>
<reference evidence="2 3" key="1">
    <citation type="submission" date="2016-10" db="EMBL/GenBank/DDBJ databases">
        <title>Rodentibacter gen. nov. and new species.</title>
        <authorList>
            <person name="Christensen H."/>
        </authorList>
    </citation>
    <scope>NUCLEOTIDE SEQUENCE [LARGE SCALE GENOMIC DNA]</scope>
    <source>
        <strain evidence="2 3">Ac81</strain>
    </source>
</reference>
<proteinExistence type="predicted"/>
<dbReference type="AlphaFoldDB" id="A0A1V3KXB5"/>
<dbReference type="InterPro" id="IPR005642">
    <property type="entry name" value="LysO"/>
</dbReference>
<organism evidence="2 3">
    <name type="scientific">Rodentibacter ratti</name>
    <dbReference type="NCBI Taxonomy" id="1906745"/>
    <lineage>
        <taxon>Bacteria</taxon>
        <taxon>Pseudomonadati</taxon>
        <taxon>Pseudomonadota</taxon>
        <taxon>Gammaproteobacteria</taxon>
        <taxon>Pasteurellales</taxon>
        <taxon>Pasteurellaceae</taxon>
        <taxon>Rodentibacter</taxon>
    </lineage>
</organism>
<keyword evidence="1" id="KW-0472">Membrane</keyword>
<sequence length="302" mass="32920">MINGLLIVLVPMLLGYLLKVKNKKQIAKINQIVMFLLYIILFLMGYLLGQLDDLEIKLPIIAKTATVLSVIILTSNMLGLMIYDRLNPAPLLKSQEKITSRWHALIDSFKLSGTVVAGTLCGWLLKAYLILPTGINLYVLVVLIFFVGIQLRNNGISLKEALFNKRGFQTGMVFTVTSLFGGIVAALVLTMPITQGLAFASGMGWYSLSSVVLTNAWGPIQGSIAFFNDLSREIISLFIVPIFMQHFRSTAIGITGATALDCTLPIIQKSGGIEVTPIAISFGVVTNILPPLLLVFFSSIPV</sequence>
<keyword evidence="3" id="KW-1185">Reference proteome</keyword>
<feature type="transmembrane region" description="Helical" evidence="1">
    <location>
        <begin position="127"/>
        <end position="151"/>
    </location>
</feature>
<feature type="transmembrane region" description="Helical" evidence="1">
    <location>
        <begin position="278"/>
        <end position="297"/>
    </location>
</feature>
<evidence type="ECO:0008006" key="4">
    <source>
        <dbReference type="Google" id="ProtNLM"/>
    </source>
</evidence>
<dbReference type="GO" id="GO:0015661">
    <property type="term" value="F:L-lysine efflux transmembrane transporter activity"/>
    <property type="evidence" value="ECO:0007669"/>
    <property type="project" value="InterPro"/>
</dbReference>
<dbReference type="Pfam" id="PF03956">
    <property type="entry name" value="Lys_export"/>
    <property type="match status" value="1"/>
</dbReference>
<dbReference type="Proteomes" id="UP000188573">
    <property type="component" value="Unassembled WGS sequence"/>
</dbReference>
<dbReference type="PANTHER" id="PTHR35804:SF1">
    <property type="entry name" value="LYSINE EXPORTER LYSO"/>
    <property type="match status" value="1"/>
</dbReference>
<keyword evidence="1" id="KW-1133">Transmembrane helix</keyword>
<name>A0A1V3KXB5_9PAST</name>